<evidence type="ECO:0000313" key="3">
    <source>
        <dbReference type="EMBL" id="VEI61067.1"/>
    </source>
</evidence>
<dbReference type="SUPFAM" id="SSF49401">
    <property type="entry name" value="Bacterial adhesins"/>
    <property type="match status" value="1"/>
</dbReference>
<dbReference type="InterPro" id="IPR036937">
    <property type="entry name" value="Adhesion_dom_fimbrial_sf"/>
</dbReference>
<dbReference type="GO" id="GO:0043709">
    <property type="term" value="P:cell adhesion involved in single-species biofilm formation"/>
    <property type="evidence" value="ECO:0007669"/>
    <property type="project" value="TreeGrafter"/>
</dbReference>
<accession>A0A448RZY1</accession>
<dbReference type="InterPro" id="IPR050263">
    <property type="entry name" value="Bact_Fimbrial_Adh_Pro"/>
</dbReference>
<sequence length="176" mass="17346">MTITKIALAVAAMTLSGVAAATNTIQFQGEVSDQTCTVSINGNASTPVVLLPTVSKADLATAGATAGQTPFTIGLTGCTADAANATAVKTVFVANNLTSDGRMGNTGSATNVSLELIDPATPATPLDLSGQAGTPGLNLAAGATSASYDYAVRYYSEGGATAGSVLGSVQYAVSYQ</sequence>
<proteinExistence type="predicted"/>
<name>A0A448RZY1_SERRU</name>
<dbReference type="PANTHER" id="PTHR33420:SF10">
    <property type="entry name" value="FIMBRIAE MAJOR SUBUNIT"/>
    <property type="match status" value="1"/>
</dbReference>
<dbReference type="Proteomes" id="UP000624159">
    <property type="component" value="Unassembled WGS sequence"/>
</dbReference>
<reference evidence="2 5" key="2">
    <citation type="submission" date="2020-11" db="EMBL/GenBank/DDBJ databases">
        <title>Enhanced detection system for hospital associated transmission using whole genome sequencing surveillance.</title>
        <authorList>
            <person name="Harrison L.H."/>
            <person name="Van Tyne D."/>
            <person name="Marsh J.W."/>
            <person name="Griffith M.P."/>
            <person name="Snyder D.J."/>
            <person name="Cooper V.S."/>
            <person name="Mustapha M."/>
        </authorList>
    </citation>
    <scope>NUCLEOTIDE SEQUENCE [LARGE SCALE GENOMIC DNA]</scope>
    <source>
        <strain evidence="2 5">SER00230</strain>
    </source>
</reference>
<dbReference type="AlphaFoldDB" id="A0A448RZY1"/>
<protein>
    <submittedName>
        <fullName evidence="3">S-fimbrillin</fullName>
    </submittedName>
    <submittedName>
        <fullName evidence="2">Type 1 fimbrial protein</fullName>
    </submittedName>
</protein>
<dbReference type="GO" id="GO:0009289">
    <property type="term" value="C:pilus"/>
    <property type="evidence" value="ECO:0007669"/>
    <property type="project" value="InterPro"/>
</dbReference>
<dbReference type="EMBL" id="LR134493">
    <property type="protein sequence ID" value="VEI61067.1"/>
    <property type="molecule type" value="Genomic_DNA"/>
</dbReference>
<evidence type="ECO:0000313" key="4">
    <source>
        <dbReference type="Proteomes" id="UP000281904"/>
    </source>
</evidence>
<dbReference type="Proteomes" id="UP000281904">
    <property type="component" value="Chromosome"/>
</dbReference>
<dbReference type="Gene3D" id="2.60.40.1090">
    <property type="entry name" value="Fimbrial-type adhesion domain"/>
    <property type="match status" value="1"/>
</dbReference>
<dbReference type="PANTHER" id="PTHR33420">
    <property type="entry name" value="FIMBRIAL SUBUNIT ELFA-RELATED"/>
    <property type="match status" value="1"/>
</dbReference>
<dbReference type="EMBL" id="JADULK010000001">
    <property type="protein sequence ID" value="MBH1928372.1"/>
    <property type="molecule type" value="Genomic_DNA"/>
</dbReference>
<evidence type="ECO:0000256" key="1">
    <source>
        <dbReference type="SAM" id="SignalP"/>
    </source>
</evidence>
<evidence type="ECO:0000313" key="2">
    <source>
        <dbReference type="EMBL" id="MBH1928372.1"/>
    </source>
</evidence>
<keyword evidence="5" id="KW-1185">Reference proteome</keyword>
<keyword evidence="1" id="KW-0732">Signal</keyword>
<dbReference type="RefSeq" id="WP_126530114.1">
    <property type="nucleotide sequence ID" value="NZ_JADULK010000001.1"/>
</dbReference>
<gene>
    <name evidence="3" type="primary">sfaA_1</name>
    <name evidence="2" type="ORF">I5U13_01665</name>
    <name evidence="3" type="ORF">NCTC10036_00031</name>
</gene>
<feature type="signal peptide" evidence="1">
    <location>
        <begin position="1"/>
        <end position="21"/>
    </location>
</feature>
<organism evidence="3 4">
    <name type="scientific">Serratia rubidaea</name>
    <name type="common">Serratia marinorubra</name>
    <dbReference type="NCBI Taxonomy" id="61652"/>
    <lineage>
        <taxon>Bacteria</taxon>
        <taxon>Pseudomonadati</taxon>
        <taxon>Pseudomonadota</taxon>
        <taxon>Gammaproteobacteria</taxon>
        <taxon>Enterobacterales</taxon>
        <taxon>Yersiniaceae</taxon>
        <taxon>Serratia</taxon>
    </lineage>
</organism>
<feature type="chain" id="PRO_5019019090" evidence="1">
    <location>
        <begin position="22"/>
        <end position="176"/>
    </location>
</feature>
<evidence type="ECO:0000313" key="5">
    <source>
        <dbReference type="Proteomes" id="UP000624159"/>
    </source>
</evidence>
<reference evidence="3 4" key="1">
    <citation type="submission" date="2018-12" db="EMBL/GenBank/DDBJ databases">
        <authorList>
            <consortium name="Pathogen Informatics"/>
        </authorList>
    </citation>
    <scope>NUCLEOTIDE SEQUENCE [LARGE SCALE GENOMIC DNA]</scope>
    <source>
        <strain evidence="3 4">NCTC10036</strain>
    </source>
</reference>
<dbReference type="InterPro" id="IPR008966">
    <property type="entry name" value="Adhesion_dom_sf"/>
</dbReference>